<evidence type="ECO:0000313" key="4">
    <source>
        <dbReference type="Proteomes" id="UP000234275"/>
    </source>
</evidence>
<keyword evidence="2" id="KW-0812">Transmembrane</keyword>
<name>A0A2I2G5W6_9EURO</name>
<feature type="transmembrane region" description="Helical" evidence="2">
    <location>
        <begin position="110"/>
        <end position="128"/>
    </location>
</feature>
<accession>A0A2I2G5W6</accession>
<organism evidence="3 4">
    <name type="scientific">Aspergillus steynii IBT 23096</name>
    <dbReference type="NCBI Taxonomy" id="1392250"/>
    <lineage>
        <taxon>Eukaryota</taxon>
        <taxon>Fungi</taxon>
        <taxon>Dikarya</taxon>
        <taxon>Ascomycota</taxon>
        <taxon>Pezizomycotina</taxon>
        <taxon>Eurotiomycetes</taxon>
        <taxon>Eurotiomycetidae</taxon>
        <taxon>Eurotiales</taxon>
        <taxon>Aspergillaceae</taxon>
        <taxon>Aspergillus</taxon>
        <taxon>Aspergillus subgen. Circumdati</taxon>
    </lineage>
</organism>
<gene>
    <name evidence="3" type="ORF">P170DRAFT_209476</name>
</gene>
<keyword evidence="4" id="KW-1185">Reference proteome</keyword>
<evidence type="ECO:0000313" key="3">
    <source>
        <dbReference type="EMBL" id="PLB48271.1"/>
    </source>
</evidence>
<dbReference type="RefSeq" id="XP_024703573.1">
    <property type="nucleotide sequence ID" value="XM_024842807.1"/>
</dbReference>
<protein>
    <submittedName>
        <fullName evidence="3">Uncharacterized protein</fullName>
    </submittedName>
</protein>
<keyword evidence="2" id="KW-0472">Membrane</keyword>
<dbReference type="Proteomes" id="UP000234275">
    <property type="component" value="Unassembled WGS sequence"/>
</dbReference>
<evidence type="ECO:0000256" key="1">
    <source>
        <dbReference type="SAM" id="MobiDB-lite"/>
    </source>
</evidence>
<dbReference type="VEuPathDB" id="FungiDB:P170DRAFT_209476"/>
<feature type="region of interest" description="Disordered" evidence="1">
    <location>
        <begin position="25"/>
        <end position="45"/>
    </location>
</feature>
<evidence type="ECO:0000256" key="2">
    <source>
        <dbReference type="SAM" id="Phobius"/>
    </source>
</evidence>
<reference evidence="3 4" key="1">
    <citation type="submission" date="2016-12" db="EMBL/GenBank/DDBJ databases">
        <title>The genomes of Aspergillus section Nigri reveals drivers in fungal speciation.</title>
        <authorList>
            <consortium name="DOE Joint Genome Institute"/>
            <person name="Vesth T.C."/>
            <person name="Nybo J."/>
            <person name="Theobald S."/>
            <person name="Brandl J."/>
            <person name="Frisvad J.C."/>
            <person name="Nielsen K.F."/>
            <person name="Lyhne E.K."/>
            <person name="Kogle M.E."/>
            <person name="Kuo A."/>
            <person name="Riley R."/>
            <person name="Clum A."/>
            <person name="Nolan M."/>
            <person name="Lipzen A."/>
            <person name="Salamov A."/>
            <person name="Henrissat B."/>
            <person name="Wiebenga A."/>
            <person name="De Vries R.P."/>
            <person name="Grigoriev I.V."/>
            <person name="Mortensen U.H."/>
            <person name="Andersen M.R."/>
            <person name="Baker S.E."/>
        </authorList>
    </citation>
    <scope>NUCLEOTIDE SEQUENCE [LARGE SCALE GENOMIC DNA]</scope>
    <source>
        <strain evidence="3 4">IBT 23096</strain>
    </source>
</reference>
<proteinExistence type="predicted"/>
<dbReference type="GeneID" id="36550506"/>
<comment type="caution">
    <text evidence="3">The sequence shown here is derived from an EMBL/GenBank/DDBJ whole genome shotgun (WGS) entry which is preliminary data.</text>
</comment>
<sequence length="199" mass="22535">MKARGRGLPADPAYDLDYRDTPLTSLGKKHSRQTPQDQNATVAGDPHNRNFLPLLLGISGAVVLGRKRASICCVNHPLGDFSFERDVDRVTNCYGAILYNLLGRRTRGKYRLACVVSIILTHLPTFSLGFVRNLFFYFFFLPFPLISHYYFLGAPWIMLFIYFFYVLIILGVAGCCCGTVDRSHSLSFWIEAQGREILI</sequence>
<dbReference type="AlphaFoldDB" id="A0A2I2G5W6"/>
<keyword evidence="2" id="KW-1133">Transmembrane helix</keyword>
<feature type="transmembrane region" description="Helical" evidence="2">
    <location>
        <begin position="159"/>
        <end position="181"/>
    </location>
</feature>
<dbReference type="EMBL" id="MSFO01000005">
    <property type="protein sequence ID" value="PLB48271.1"/>
    <property type="molecule type" value="Genomic_DNA"/>
</dbReference>